<dbReference type="EMBL" id="MCGO01000055">
    <property type="protein sequence ID" value="ORY36498.1"/>
    <property type="molecule type" value="Genomic_DNA"/>
</dbReference>
<comment type="caution">
    <text evidence="5">The sequence shown here is derived from an EMBL/GenBank/DDBJ whole genome shotgun (WGS) entry which is preliminary data.</text>
</comment>
<comment type="similarity">
    <text evidence="4">Belongs to the EXORDIUM family.</text>
</comment>
<keyword evidence="6" id="KW-1185">Reference proteome</keyword>
<keyword evidence="2" id="KW-0964">Secreted</keyword>
<dbReference type="Proteomes" id="UP000193642">
    <property type="component" value="Unassembled WGS sequence"/>
</dbReference>
<dbReference type="AlphaFoldDB" id="A0A1Y2BP26"/>
<dbReference type="PANTHER" id="PTHR31279">
    <property type="entry name" value="PROTEIN EXORDIUM-LIKE 5"/>
    <property type="match status" value="1"/>
</dbReference>
<evidence type="ECO:0000256" key="3">
    <source>
        <dbReference type="ARBA" id="ARBA00022729"/>
    </source>
</evidence>
<evidence type="ECO:0000313" key="6">
    <source>
        <dbReference type="Proteomes" id="UP000193642"/>
    </source>
</evidence>
<evidence type="ECO:0000256" key="4">
    <source>
        <dbReference type="ARBA" id="ARBA00023591"/>
    </source>
</evidence>
<name>A0A1Y2BP26_9FUNG</name>
<evidence type="ECO:0000256" key="2">
    <source>
        <dbReference type="ARBA" id="ARBA00022525"/>
    </source>
</evidence>
<evidence type="ECO:0000256" key="1">
    <source>
        <dbReference type="ARBA" id="ARBA00004613"/>
    </source>
</evidence>
<comment type="subcellular location">
    <subcellularLocation>
        <location evidence="1">Secreted</location>
    </subcellularLocation>
</comment>
<dbReference type="GO" id="GO:0005576">
    <property type="term" value="C:extracellular region"/>
    <property type="evidence" value="ECO:0007669"/>
    <property type="project" value="UniProtKB-SubCell"/>
</dbReference>
<protein>
    <submittedName>
        <fullName evidence="5">Uncharacterized protein</fullName>
    </submittedName>
</protein>
<dbReference type="InterPro" id="IPR006766">
    <property type="entry name" value="EXORDIUM-like"/>
</dbReference>
<gene>
    <name evidence="5" type="ORF">BCR33DRAFT_722013</name>
</gene>
<evidence type="ECO:0000313" key="5">
    <source>
        <dbReference type="EMBL" id="ORY36498.1"/>
    </source>
</evidence>
<sequence length="314" mass="35031">MLWIALATPTAPTTTQTPVIHIFDVNDVFSGGIVTAIPMVRPTTTKMGSATIVPWVAPNPMPTIAIPGNILNNPGPVMVNGVNLYLIWYGKHASRTKSIVRNFISGLGTSKWWGITEQYTDSKGNKPNSKIRIAKEYQDNYSKGKTITTTQQIIQDTIKKQKWPEQFSASQELCTHYCGYHSTTNIKWGLIGNGLKCPCDPVYGCSRGCIQTLYRTNPTNKTYSINKDQAADSMINVLAHEITETVTDYFFGTWMDATGWENADKCNQVFLTTKNKSGVPYNLDFGKYGKYLVQSNWDRLSQKCALQLVTESNN</sequence>
<organism evidence="5 6">
    <name type="scientific">Rhizoclosmatium globosum</name>
    <dbReference type="NCBI Taxonomy" id="329046"/>
    <lineage>
        <taxon>Eukaryota</taxon>
        <taxon>Fungi</taxon>
        <taxon>Fungi incertae sedis</taxon>
        <taxon>Chytridiomycota</taxon>
        <taxon>Chytridiomycota incertae sedis</taxon>
        <taxon>Chytridiomycetes</taxon>
        <taxon>Chytridiales</taxon>
        <taxon>Chytriomycetaceae</taxon>
        <taxon>Rhizoclosmatium</taxon>
    </lineage>
</organism>
<reference evidence="5 6" key="1">
    <citation type="submission" date="2016-07" db="EMBL/GenBank/DDBJ databases">
        <title>Pervasive Adenine N6-methylation of Active Genes in Fungi.</title>
        <authorList>
            <consortium name="DOE Joint Genome Institute"/>
            <person name="Mondo S.J."/>
            <person name="Dannebaum R.O."/>
            <person name="Kuo R.C."/>
            <person name="Labutti K."/>
            <person name="Haridas S."/>
            <person name="Kuo A."/>
            <person name="Salamov A."/>
            <person name="Ahrendt S.R."/>
            <person name="Lipzen A."/>
            <person name="Sullivan W."/>
            <person name="Andreopoulos W.B."/>
            <person name="Clum A."/>
            <person name="Lindquist E."/>
            <person name="Daum C."/>
            <person name="Ramamoorthy G.K."/>
            <person name="Gryganskyi A."/>
            <person name="Culley D."/>
            <person name="Magnuson J.K."/>
            <person name="James T.Y."/>
            <person name="O'Malley M.A."/>
            <person name="Stajich J.E."/>
            <person name="Spatafora J.W."/>
            <person name="Visel A."/>
            <person name="Grigoriev I.V."/>
        </authorList>
    </citation>
    <scope>NUCLEOTIDE SEQUENCE [LARGE SCALE GENOMIC DNA]</scope>
    <source>
        <strain evidence="5 6">JEL800</strain>
    </source>
</reference>
<accession>A0A1Y2BP26</accession>
<dbReference type="PANTHER" id="PTHR31279:SF58">
    <property type="entry name" value="PROTEIN EXORDIUM-LIKE 2"/>
    <property type="match status" value="1"/>
</dbReference>
<dbReference type="OrthoDB" id="2104054at2759"/>
<proteinExistence type="inferred from homology"/>
<keyword evidence="3" id="KW-0732">Signal</keyword>
<dbReference type="Pfam" id="PF04674">
    <property type="entry name" value="Phi_1"/>
    <property type="match status" value="1"/>
</dbReference>